<dbReference type="HOGENOM" id="CLU_3033083_0_0_1"/>
<dbReference type="InParanoid" id="A0A0D0DD76"/>
<reference evidence="1 2" key="1">
    <citation type="submission" date="2014-04" db="EMBL/GenBank/DDBJ databases">
        <authorList>
            <consortium name="DOE Joint Genome Institute"/>
            <person name="Kuo A."/>
            <person name="Kohler A."/>
            <person name="Jargeat P."/>
            <person name="Nagy L.G."/>
            <person name="Floudas D."/>
            <person name="Copeland A."/>
            <person name="Barry K.W."/>
            <person name="Cichocki N."/>
            <person name="Veneault-Fourrey C."/>
            <person name="LaButti K."/>
            <person name="Lindquist E.A."/>
            <person name="Lipzen A."/>
            <person name="Lundell T."/>
            <person name="Morin E."/>
            <person name="Murat C."/>
            <person name="Sun H."/>
            <person name="Tunlid A."/>
            <person name="Henrissat B."/>
            <person name="Grigoriev I.V."/>
            <person name="Hibbett D.S."/>
            <person name="Martin F."/>
            <person name="Nordberg H.P."/>
            <person name="Cantor M.N."/>
            <person name="Hua S.X."/>
        </authorList>
    </citation>
    <scope>NUCLEOTIDE SEQUENCE [LARGE SCALE GENOMIC DNA]</scope>
    <source>
        <strain evidence="1 2">Ve08.2h10</strain>
    </source>
</reference>
<evidence type="ECO:0000313" key="2">
    <source>
        <dbReference type="Proteomes" id="UP000054538"/>
    </source>
</evidence>
<dbReference type="EMBL" id="KN825654">
    <property type="protein sequence ID" value="KIK82246.1"/>
    <property type="molecule type" value="Genomic_DNA"/>
</dbReference>
<organism evidence="1 2">
    <name type="scientific">Paxillus rubicundulus Ve08.2h10</name>
    <dbReference type="NCBI Taxonomy" id="930991"/>
    <lineage>
        <taxon>Eukaryota</taxon>
        <taxon>Fungi</taxon>
        <taxon>Dikarya</taxon>
        <taxon>Basidiomycota</taxon>
        <taxon>Agaricomycotina</taxon>
        <taxon>Agaricomycetes</taxon>
        <taxon>Agaricomycetidae</taxon>
        <taxon>Boletales</taxon>
        <taxon>Paxilineae</taxon>
        <taxon>Paxillaceae</taxon>
        <taxon>Paxillus</taxon>
    </lineage>
</organism>
<evidence type="ECO:0000313" key="1">
    <source>
        <dbReference type="EMBL" id="KIK82246.1"/>
    </source>
</evidence>
<sequence>MTEWCDEKTGKGEHYANELAARPTTDGCKVAKGKRQRHFTYIIRRLHSSFASFLG</sequence>
<reference evidence="2" key="2">
    <citation type="submission" date="2015-01" db="EMBL/GenBank/DDBJ databases">
        <title>Evolutionary Origins and Diversification of the Mycorrhizal Mutualists.</title>
        <authorList>
            <consortium name="DOE Joint Genome Institute"/>
            <consortium name="Mycorrhizal Genomics Consortium"/>
            <person name="Kohler A."/>
            <person name="Kuo A."/>
            <person name="Nagy L.G."/>
            <person name="Floudas D."/>
            <person name="Copeland A."/>
            <person name="Barry K.W."/>
            <person name="Cichocki N."/>
            <person name="Veneault-Fourrey C."/>
            <person name="LaButti K."/>
            <person name="Lindquist E.A."/>
            <person name="Lipzen A."/>
            <person name="Lundell T."/>
            <person name="Morin E."/>
            <person name="Murat C."/>
            <person name="Riley R."/>
            <person name="Ohm R."/>
            <person name="Sun H."/>
            <person name="Tunlid A."/>
            <person name="Henrissat B."/>
            <person name="Grigoriev I.V."/>
            <person name="Hibbett D.S."/>
            <person name="Martin F."/>
        </authorList>
    </citation>
    <scope>NUCLEOTIDE SEQUENCE [LARGE SCALE GENOMIC DNA]</scope>
    <source>
        <strain evidence="2">Ve08.2h10</strain>
    </source>
</reference>
<dbReference type="Proteomes" id="UP000054538">
    <property type="component" value="Unassembled WGS sequence"/>
</dbReference>
<proteinExistence type="predicted"/>
<gene>
    <name evidence="1" type="ORF">PAXRUDRAFT_832323</name>
</gene>
<keyword evidence="2" id="KW-1185">Reference proteome</keyword>
<accession>A0A0D0DD76</accession>
<protein>
    <submittedName>
        <fullName evidence="1">Uncharacterized protein</fullName>
    </submittedName>
</protein>
<dbReference type="AlphaFoldDB" id="A0A0D0DD76"/>
<name>A0A0D0DD76_9AGAM</name>